<dbReference type="AlphaFoldDB" id="A0A839HIV0"/>
<proteinExistence type="inferred from homology"/>
<evidence type="ECO:0000256" key="1">
    <source>
        <dbReference type="ARBA" id="ARBA00010587"/>
    </source>
</evidence>
<dbReference type="Pfam" id="PF01814">
    <property type="entry name" value="Hemerythrin"/>
    <property type="match status" value="1"/>
</dbReference>
<dbReference type="NCBIfam" id="TIGR02481">
    <property type="entry name" value="hemeryth_dom"/>
    <property type="match status" value="1"/>
</dbReference>
<dbReference type="Gene3D" id="1.20.120.50">
    <property type="entry name" value="Hemerythrin-like"/>
    <property type="match status" value="1"/>
</dbReference>
<dbReference type="EMBL" id="JABVCQ010000025">
    <property type="protein sequence ID" value="MBB1126767.1"/>
    <property type="molecule type" value="Genomic_DNA"/>
</dbReference>
<dbReference type="CDD" id="cd12107">
    <property type="entry name" value="Hemerythrin"/>
    <property type="match status" value="1"/>
</dbReference>
<evidence type="ECO:0000256" key="4">
    <source>
        <dbReference type="ARBA" id="ARBA00023004"/>
    </source>
</evidence>
<comment type="caution">
    <text evidence="6">The sequence shown here is derived from an EMBL/GenBank/DDBJ whole genome shotgun (WGS) entry which is preliminary data.</text>
</comment>
<gene>
    <name evidence="6" type="ORF">HUK38_11080</name>
</gene>
<dbReference type="InterPro" id="IPR035938">
    <property type="entry name" value="Hemerythrin-like_sf"/>
</dbReference>
<accession>A0A839HIV0</accession>
<dbReference type="NCBIfam" id="NF033749">
    <property type="entry name" value="bact_hemeryth"/>
    <property type="match status" value="1"/>
</dbReference>
<reference evidence="6 7" key="1">
    <citation type="journal article" date="2020" name="Arch. Microbiol.">
        <title>The genome sequence of the giant phototrophic gammaproteobacterium Thiospirillum jenense gives insight into its physiological properties and phylogenetic relationships.</title>
        <authorList>
            <person name="Imhoff J.F."/>
            <person name="Meyer T.E."/>
            <person name="Kyndt J.A."/>
        </authorList>
    </citation>
    <scope>NUCLEOTIDE SEQUENCE [LARGE SCALE GENOMIC DNA]</scope>
    <source>
        <strain evidence="6 7">DSM 216</strain>
    </source>
</reference>
<dbReference type="PANTHER" id="PTHR37164">
    <property type="entry name" value="BACTERIOHEMERYTHRIN"/>
    <property type="match status" value="1"/>
</dbReference>
<dbReference type="SUPFAM" id="SSF47188">
    <property type="entry name" value="Hemerythrin-like"/>
    <property type="match status" value="1"/>
</dbReference>
<keyword evidence="2" id="KW-0813">Transport</keyword>
<evidence type="ECO:0000259" key="5">
    <source>
        <dbReference type="Pfam" id="PF01814"/>
    </source>
</evidence>
<keyword evidence="7" id="KW-1185">Reference proteome</keyword>
<keyword evidence="4" id="KW-0408">Iron</keyword>
<dbReference type="PANTHER" id="PTHR37164:SF1">
    <property type="entry name" value="BACTERIOHEMERYTHRIN"/>
    <property type="match status" value="1"/>
</dbReference>
<sequence length="129" mass="15374">MQQWSSEYSVGNELLDAHHHVFFEMVTELRDDLEKEHKDIDAHTIIAFLSDYIDMHFHVEEQYMTAIGFPELSKHTVVHHQFAEHVNGLLHHSTQSASEVLNFMQQWLIQHILCEDKLYYLHAQRQLHK</sequence>
<organism evidence="6 7">
    <name type="scientific">Thiospirillum jenense</name>
    <dbReference type="NCBI Taxonomy" id="1653858"/>
    <lineage>
        <taxon>Bacteria</taxon>
        <taxon>Pseudomonadati</taxon>
        <taxon>Pseudomonadota</taxon>
        <taxon>Gammaproteobacteria</taxon>
        <taxon>Chromatiales</taxon>
        <taxon>Chromatiaceae</taxon>
        <taxon>Thiospirillum</taxon>
    </lineage>
</organism>
<keyword evidence="3" id="KW-0479">Metal-binding</keyword>
<dbReference type="GO" id="GO:0046872">
    <property type="term" value="F:metal ion binding"/>
    <property type="evidence" value="ECO:0007669"/>
    <property type="project" value="UniProtKB-KW"/>
</dbReference>
<evidence type="ECO:0000256" key="3">
    <source>
        <dbReference type="ARBA" id="ARBA00022723"/>
    </source>
</evidence>
<feature type="domain" description="Hemerythrin-like" evidence="5">
    <location>
        <begin position="11"/>
        <end position="120"/>
    </location>
</feature>
<name>A0A839HIV0_9GAMM</name>
<dbReference type="PROSITE" id="PS00550">
    <property type="entry name" value="HEMERYTHRINS"/>
    <property type="match status" value="1"/>
</dbReference>
<evidence type="ECO:0000256" key="2">
    <source>
        <dbReference type="ARBA" id="ARBA00022621"/>
    </source>
</evidence>
<dbReference type="RefSeq" id="WP_182584395.1">
    <property type="nucleotide sequence ID" value="NZ_JABVCQ010000025.1"/>
</dbReference>
<comment type="similarity">
    <text evidence="1">Belongs to the hemerythrin family.</text>
</comment>
<dbReference type="InterPro" id="IPR016131">
    <property type="entry name" value="Haemerythrin_Fe_BS"/>
</dbReference>
<dbReference type="InterPro" id="IPR012827">
    <property type="entry name" value="Hemerythrin_metal-bd"/>
</dbReference>
<dbReference type="Proteomes" id="UP000548632">
    <property type="component" value="Unassembled WGS sequence"/>
</dbReference>
<protein>
    <submittedName>
        <fullName evidence="6">Bacteriohemerythrin</fullName>
    </submittedName>
</protein>
<evidence type="ECO:0000313" key="6">
    <source>
        <dbReference type="EMBL" id="MBB1126767.1"/>
    </source>
</evidence>
<dbReference type="InterPro" id="IPR050669">
    <property type="entry name" value="Hemerythrin"/>
</dbReference>
<dbReference type="InterPro" id="IPR012312">
    <property type="entry name" value="Hemerythrin-like"/>
</dbReference>
<evidence type="ECO:0000313" key="7">
    <source>
        <dbReference type="Proteomes" id="UP000548632"/>
    </source>
</evidence>
<keyword evidence="2" id="KW-0561">Oxygen transport</keyword>
<dbReference type="GO" id="GO:0005344">
    <property type="term" value="F:oxygen carrier activity"/>
    <property type="evidence" value="ECO:0007669"/>
    <property type="project" value="UniProtKB-KW"/>
</dbReference>